<keyword evidence="3" id="KW-0808">Transferase</keyword>
<dbReference type="EC" id="2.7.7.7" evidence="2"/>
<dbReference type="PANTHER" id="PTHR43070">
    <property type="match status" value="1"/>
</dbReference>
<dbReference type="PANTHER" id="PTHR43070:SF3">
    <property type="entry name" value="HOMOSERINE DEHYDROGENASE"/>
    <property type="match status" value="1"/>
</dbReference>
<keyword evidence="5" id="KW-0235">DNA replication</keyword>
<gene>
    <name evidence="11" type="ORF">GIB67_029415</name>
</gene>
<protein>
    <recommendedName>
        <fullName evidence="2">DNA-directed DNA polymerase</fullName>
        <ecNumber evidence="2">2.7.7.7</ecNumber>
    </recommendedName>
</protein>
<comment type="catalytic activity">
    <reaction evidence="9">
        <text>DNA(n) + a 2'-deoxyribonucleoside 5'-triphosphate = DNA(n+1) + diphosphate</text>
        <dbReference type="Rhea" id="RHEA:22508"/>
        <dbReference type="Rhea" id="RHEA-COMP:17339"/>
        <dbReference type="Rhea" id="RHEA-COMP:17340"/>
        <dbReference type="ChEBI" id="CHEBI:33019"/>
        <dbReference type="ChEBI" id="CHEBI:61560"/>
        <dbReference type="ChEBI" id="CHEBI:173112"/>
        <dbReference type="EC" id="2.7.7.7"/>
    </reaction>
</comment>
<dbReference type="OrthoDB" id="67851at2759"/>
<dbReference type="GO" id="GO:0003887">
    <property type="term" value="F:DNA-directed DNA polymerase activity"/>
    <property type="evidence" value="ECO:0007669"/>
    <property type="project" value="UniProtKB-KW"/>
</dbReference>
<evidence type="ECO:0000256" key="3">
    <source>
        <dbReference type="ARBA" id="ARBA00022679"/>
    </source>
</evidence>
<dbReference type="Proteomes" id="UP000541444">
    <property type="component" value="Unassembled WGS sequence"/>
</dbReference>
<dbReference type="SUPFAM" id="SSF51735">
    <property type="entry name" value="NAD(P)-binding Rossmann-fold domains"/>
    <property type="match status" value="1"/>
</dbReference>
<dbReference type="InterPro" id="IPR023211">
    <property type="entry name" value="DNA_pol_palm_dom_sf"/>
</dbReference>
<keyword evidence="8" id="KW-0238">DNA-binding</keyword>
<dbReference type="InterPro" id="IPR043502">
    <property type="entry name" value="DNA/RNA_pol_sf"/>
</dbReference>
<proteinExistence type="inferred from homology"/>
<dbReference type="Gene3D" id="3.40.50.720">
    <property type="entry name" value="NAD(P)-binding Rossmann-like Domain"/>
    <property type="match status" value="1"/>
</dbReference>
<dbReference type="InterPro" id="IPR011147">
    <property type="entry name" value="Bifunc_Aspkin/hSer_DH"/>
</dbReference>
<accession>A0A7J7NXU7</accession>
<evidence type="ECO:0000256" key="2">
    <source>
        <dbReference type="ARBA" id="ARBA00012417"/>
    </source>
</evidence>
<name>A0A7J7NXU7_9MAGN</name>
<organism evidence="11 12">
    <name type="scientific">Kingdonia uniflora</name>
    <dbReference type="NCBI Taxonomy" id="39325"/>
    <lineage>
        <taxon>Eukaryota</taxon>
        <taxon>Viridiplantae</taxon>
        <taxon>Streptophyta</taxon>
        <taxon>Embryophyta</taxon>
        <taxon>Tracheophyta</taxon>
        <taxon>Spermatophyta</taxon>
        <taxon>Magnoliopsida</taxon>
        <taxon>Ranunculales</taxon>
        <taxon>Circaeasteraceae</taxon>
        <taxon>Kingdonia</taxon>
    </lineage>
</organism>
<comment type="caution">
    <text evidence="11">The sequence shown here is derived from an EMBL/GenBank/DDBJ whole genome shotgun (WGS) entry which is preliminary data.</text>
</comment>
<keyword evidence="7" id="KW-0239">DNA-directed DNA polymerase</keyword>
<evidence type="ECO:0000313" key="11">
    <source>
        <dbReference type="EMBL" id="KAF6171997.1"/>
    </source>
</evidence>
<evidence type="ECO:0000256" key="9">
    <source>
        <dbReference type="ARBA" id="ARBA00049244"/>
    </source>
</evidence>
<evidence type="ECO:0000259" key="10">
    <source>
        <dbReference type="Pfam" id="PF03175"/>
    </source>
</evidence>
<sequence>MYKPYGKNLYYYNVNSLYPFIMKTYPMPCGTPVWNANMRGVDLSVTYGFIQTYIITPKNIEKPFIPIIDKNGTLLFPKGKFAGMYLSDELRYAQLGCGGVGLQLLQYIFSCRSLHAKQGLGLRVVGVCDSKSLILISDVFTKDFDDFLLLEICRLKNSSSSFATLSSFCECKVFTNLELTRKVLDIAALLGISTGLAFVDCTASSETIGVLCRVVELGCCVVLANKKPLTIDMDDYEKFVLHPHHI</sequence>
<keyword evidence="12" id="KW-1185">Reference proteome</keyword>
<dbReference type="GO" id="GO:0004412">
    <property type="term" value="F:homoserine dehydrogenase activity"/>
    <property type="evidence" value="ECO:0007669"/>
    <property type="project" value="InterPro"/>
</dbReference>
<dbReference type="AlphaFoldDB" id="A0A7J7NXU7"/>
<feature type="domain" description="DNA-directed DNA polymerase family B mitochondria/virus" evidence="10">
    <location>
        <begin position="4"/>
        <end position="93"/>
    </location>
</feature>
<evidence type="ECO:0000256" key="6">
    <source>
        <dbReference type="ARBA" id="ARBA00022857"/>
    </source>
</evidence>
<evidence type="ECO:0000256" key="5">
    <source>
        <dbReference type="ARBA" id="ARBA00022705"/>
    </source>
</evidence>
<evidence type="ECO:0000256" key="7">
    <source>
        <dbReference type="ARBA" id="ARBA00022932"/>
    </source>
</evidence>
<dbReference type="GO" id="GO:0009067">
    <property type="term" value="P:aspartate family amino acid biosynthetic process"/>
    <property type="evidence" value="ECO:0007669"/>
    <property type="project" value="InterPro"/>
</dbReference>
<keyword evidence="4" id="KW-0548">Nucleotidyltransferase</keyword>
<dbReference type="SUPFAM" id="SSF56672">
    <property type="entry name" value="DNA/RNA polymerases"/>
    <property type="match status" value="1"/>
</dbReference>
<dbReference type="InterPro" id="IPR004868">
    <property type="entry name" value="DNA-dir_DNA_pol_B_mt/vir"/>
</dbReference>
<dbReference type="Pfam" id="PF03175">
    <property type="entry name" value="DNA_pol_B_2"/>
    <property type="match status" value="1"/>
</dbReference>
<evidence type="ECO:0000256" key="1">
    <source>
        <dbReference type="ARBA" id="ARBA00005755"/>
    </source>
</evidence>
<dbReference type="GO" id="GO:0003677">
    <property type="term" value="F:DNA binding"/>
    <property type="evidence" value="ECO:0007669"/>
    <property type="project" value="UniProtKB-KW"/>
</dbReference>
<dbReference type="GO" id="GO:0006260">
    <property type="term" value="P:DNA replication"/>
    <property type="evidence" value="ECO:0007669"/>
    <property type="project" value="UniProtKB-KW"/>
</dbReference>
<dbReference type="EMBL" id="JACGCM010000445">
    <property type="protein sequence ID" value="KAF6171997.1"/>
    <property type="molecule type" value="Genomic_DNA"/>
</dbReference>
<dbReference type="Gene3D" id="3.90.1600.10">
    <property type="entry name" value="Palm domain of DNA polymerase"/>
    <property type="match status" value="1"/>
</dbReference>
<dbReference type="InterPro" id="IPR036291">
    <property type="entry name" value="NAD(P)-bd_dom_sf"/>
</dbReference>
<evidence type="ECO:0000256" key="4">
    <source>
        <dbReference type="ARBA" id="ARBA00022695"/>
    </source>
</evidence>
<evidence type="ECO:0000313" key="12">
    <source>
        <dbReference type="Proteomes" id="UP000541444"/>
    </source>
</evidence>
<evidence type="ECO:0000256" key="8">
    <source>
        <dbReference type="ARBA" id="ARBA00023125"/>
    </source>
</evidence>
<reference evidence="11 12" key="1">
    <citation type="journal article" date="2020" name="IScience">
        <title>Genome Sequencing of the Endangered Kingdonia uniflora (Circaeasteraceae, Ranunculales) Reveals Potential Mechanisms of Evolutionary Specialization.</title>
        <authorList>
            <person name="Sun Y."/>
            <person name="Deng T."/>
            <person name="Zhang A."/>
            <person name="Moore M.J."/>
            <person name="Landis J.B."/>
            <person name="Lin N."/>
            <person name="Zhang H."/>
            <person name="Zhang X."/>
            <person name="Huang J."/>
            <person name="Zhang X."/>
            <person name="Sun H."/>
            <person name="Wang H."/>
        </authorList>
    </citation>
    <scope>NUCLEOTIDE SEQUENCE [LARGE SCALE GENOMIC DNA]</scope>
    <source>
        <strain evidence="11">TB1705</strain>
        <tissue evidence="11">Leaf</tissue>
    </source>
</reference>
<comment type="similarity">
    <text evidence="1">Belongs to the DNA polymerase type-B family.</text>
</comment>
<keyword evidence="6" id="KW-0521">NADP</keyword>
<dbReference type="GO" id="GO:0000166">
    <property type="term" value="F:nucleotide binding"/>
    <property type="evidence" value="ECO:0007669"/>
    <property type="project" value="InterPro"/>
</dbReference>